<evidence type="ECO:0008006" key="4">
    <source>
        <dbReference type="Google" id="ProtNLM"/>
    </source>
</evidence>
<sequence>MLDQLVEEMDSQDREMTWETLAIEADIDCSGRTIQRAMQSLDYHKCKTLIIRKRGQRYYPKCIQRVDDPDEEDKKKVHAWAAVGYNFKGPLVFYEIPSNINGKMTQECYLNDILKPVVGGWLVNGDYFVLKEDQDSGHVLPRSTKTKPSAVSRWKTEVGLYCFFNCAGSPELSIIEDCWQPIKRYVRKYRHWEPEETVQLVKEAWYERLNQEWINKRVLSIPDRLCKVIESDGQLIGYSGGMPG</sequence>
<dbReference type="Proteomes" id="UP000504638">
    <property type="component" value="Unplaced"/>
</dbReference>
<evidence type="ECO:0000313" key="3">
    <source>
        <dbReference type="RefSeq" id="XP_033537356.1"/>
    </source>
</evidence>
<proteinExistence type="predicted"/>
<dbReference type="RefSeq" id="XP_033537356.1">
    <property type="nucleotide sequence ID" value="XM_033678790.1"/>
</dbReference>
<reference evidence="3" key="3">
    <citation type="submission" date="2025-04" db="UniProtKB">
        <authorList>
            <consortium name="RefSeq"/>
        </authorList>
    </citation>
    <scope>IDENTIFICATION</scope>
    <source>
        <strain evidence="3">CBS 781.70</strain>
    </source>
</reference>
<accession>A0A6G1GCA5</accession>
<keyword evidence="2" id="KW-1185">Reference proteome</keyword>
<dbReference type="GeneID" id="54419360"/>
<evidence type="ECO:0000313" key="2">
    <source>
        <dbReference type="Proteomes" id="UP000504638"/>
    </source>
</evidence>
<dbReference type="InterPro" id="IPR036397">
    <property type="entry name" value="RNaseH_sf"/>
</dbReference>
<dbReference type="EMBL" id="ML975151">
    <property type="protein sequence ID" value="KAF1815725.1"/>
    <property type="molecule type" value="Genomic_DNA"/>
</dbReference>
<gene>
    <name evidence="1 3" type="ORF">P152DRAFT_455449</name>
</gene>
<reference evidence="3" key="2">
    <citation type="submission" date="2020-04" db="EMBL/GenBank/DDBJ databases">
        <authorList>
            <consortium name="NCBI Genome Project"/>
        </authorList>
    </citation>
    <scope>NUCLEOTIDE SEQUENCE</scope>
    <source>
        <strain evidence="3">CBS 781.70</strain>
    </source>
</reference>
<evidence type="ECO:0000313" key="1">
    <source>
        <dbReference type="EMBL" id="KAF1815725.1"/>
    </source>
</evidence>
<name>A0A6G1GCA5_9PEZI</name>
<dbReference type="GO" id="GO:0003676">
    <property type="term" value="F:nucleic acid binding"/>
    <property type="evidence" value="ECO:0007669"/>
    <property type="project" value="InterPro"/>
</dbReference>
<organism evidence="1">
    <name type="scientific">Eremomyces bilateralis CBS 781.70</name>
    <dbReference type="NCBI Taxonomy" id="1392243"/>
    <lineage>
        <taxon>Eukaryota</taxon>
        <taxon>Fungi</taxon>
        <taxon>Dikarya</taxon>
        <taxon>Ascomycota</taxon>
        <taxon>Pezizomycotina</taxon>
        <taxon>Dothideomycetes</taxon>
        <taxon>Dothideomycetes incertae sedis</taxon>
        <taxon>Eremomycetales</taxon>
        <taxon>Eremomycetaceae</taxon>
        <taxon>Eremomyces</taxon>
    </lineage>
</organism>
<reference evidence="1 3" key="1">
    <citation type="submission" date="2020-01" db="EMBL/GenBank/DDBJ databases">
        <authorList>
            <consortium name="DOE Joint Genome Institute"/>
            <person name="Haridas S."/>
            <person name="Albert R."/>
            <person name="Binder M."/>
            <person name="Bloem J."/>
            <person name="Labutti K."/>
            <person name="Salamov A."/>
            <person name="Andreopoulos B."/>
            <person name="Baker S.E."/>
            <person name="Barry K."/>
            <person name="Bills G."/>
            <person name="Bluhm B.H."/>
            <person name="Cannon C."/>
            <person name="Castanera R."/>
            <person name="Culley D.E."/>
            <person name="Daum C."/>
            <person name="Ezra D."/>
            <person name="Gonzalez J.B."/>
            <person name="Henrissat B."/>
            <person name="Kuo A."/>
            <person name="Liang C."/>
            <person name="Lipzen A."/>
            <person name="Lutzoni F."/>
            <person name="Magnuson J."/>
            <person name="Mondo S."/>
            <person name="Nolan M."/>
            <person name="Ohm R."/>
            <person name="Pangilinan J."/>
            <person name="Park H.-J."/>
            <person name="Ramirez L."/>
            <person name="Alfaro M."/>
            <person name="Sun H."/>
            <person name="Tritt A."/>
            <person name="Yoshinaga Y."/>
            <person name="Zwiers L.-H."/>
            <person name="Turgeon B.G."/>
            <person name="Goodwin S.B."/>
            <person name="Spatafora J.W."/>
            <person name="Crous P.W."/>
            <person name="Grigoriev I.V."/>
        </authorList>
    </citation>
    <scope>NUCLEOTIDE SEQUENCE</scope>
    <source>
        <strain evidence="1 3">CBS 781.70</strain>
    </source>
</reference>
<dbReference type="Gene3D" id="3.30.420.10">
    <property type="entry name" value="Ribonuclease H-like superfamily/Ribonuclease H"/>
    <property type="match status" value="1"/>
</dbReference>
<dbReference type="AlphaFoldDB" id="A0A6G1GCA5"/>
<dbReference type="OrthoDB" id="3943628at2759"/>
<protein>
    <recommendedName>
        <fullName evidence="4">Tc1-like transposase DDE domain-containing protein</fullName>
    </recommendedName>
</protein>